<accession>A0A177CBR8</accession>
<evidence type="ECO:0000313" key="11">
    <source>
        <dbReference type="Proteomes" id="UP000077069"/>
    </source>
</evidence>
<dbReference type="PANTHER" id="PTHR40626:SF13">
    <property type="entry name" value="RESPIRATION FACTOR 2-RELATED"/>
    <property type="match status" value="1"/>
</dbReference>
<keyword evidence="6" id="KW-0539">Nucleus</keyword>
<feature type="domain" description="C2H2-type" evidence="9">
    <location>
        <begin position="74"/>
        <end position="97"/>
    </location>
</feature>
<feature type="region of interest" description="Disordered" evidence="8">
    <location>
        <begin position="240"/>
        <end position="264"/>
    </location>
</feature>
<dbReference type="GO" id="GO:0000978">
    <property type="term" value="F:RNA polymerase II cis-regulatory region sequence-specific DNA binding"/>
    <property type="evidence" value="ECO:0007669"/>
    <property type="project" value="InterPro"/>
</dbReference>
<dbReference type="GO" id="GO:0000981">
    <property type="term" value="F:DNA-binding transcription factor activity, RNA polymerase II-specific"/>
    <property type="evidence" value="ECO:0007669"/>
    <property type="project" value="InterPro"/>
</dbReference>
<feature type="compositionally biased region" description="Low complexity" evidence="8">
    <location>
        <begin position="130"/>
        <end position="143"/>
    </location>
</feature>
<feature type="compositionally biased region" description="Low complexity" evidence="8">
    <location>
        <begin position="242"/>
        <end position="254"/>
    </location>
</feature>
<keyword evidence="3" id="KW-0677">Repeat</keyword>
<dbReference type="OrthoDB" id="6077919at2759"/>
<dbReference type="EMBL" id="KV441554">
    <property type="protein sequence ID" value="OAG04269.1"/>
    <property type="molecule type" value="Genomic_DNA"/>
</dbReference>
<dbReference type="InterPro" id="IPR013087">
    <property type="entry name" value="Znf_C2H2_type"/>
</dbReference>
<keyword evidence="11" id="KW-1185">Reference proteome</keyword>
<dbReference type="AlphaFoldDB" id="A0A177CBR8"/>
<dbReference type="InterPro" id="IPR051059">
    <property type="entry name" value="VerF-like"/>
</dbReference>
<keyword evidence="5" id="KW-0862">Zinc</keyword>
<dbReference type="GO" id="GO:0000785">
    <property type="term" value="C:chromatin"/>
    <property type="evidence" value="ECO:0007669"/>
    <property type="project" value="TreeGrafter"/>
</dbReference>
<reference evidence="10 11" key="1">
    <citation type="submission" date="2016-05" db="EMBL/GenBank/DDBJ databases">
        <title>Comparative analysis of secretome profiles of manganese(II)-oxidizing ascomycete fungi.</title>
        <authorList>
            <consortium name="DOE Joint Genome Institute"/>
            <person name="Zeiner C.A."/>
            <person name="Purvine S.O."/>
            <person name="Zink E.M."/>
            <person name="Wu S."/>
            <person name="Pasa-Tolic L."/>
            <person name="Chaput D.L."/>
            <person name="Haridas S."/>
            <person name="Grigoriev I.V."/>
            <person name="Santelli C.M."/>
            <person name="Hansel C.M."/>
        </authorList>
    </citation>
    <scope>NUCLEOTIDE SEQUENCE [LARGE SCALE GENOMIC DNA]</scope>
    <source>
        <strain evidence="10 11">AP3s5-JAC2a</strain>
    </source>
</reference>
<evidence type="ECO:0000256" key="2">
    <source>
        <dbReference type="ARBA" id="ARBA00022723"/>
    </source>
</evidence>
<sequence length="459" mass="48291">MPTKTGTSNMGPSAVSSNGSSSASSGNSEPDSTPFPLPKFDKPRPHVCETCQRSFARLEHSKRHERSHTKEKPFECPQCTRCFARRDLMLRHQQKLHQQGATPSRPRSGRRKSTTGLPANSAARVRKDSVASSVGGPSSANSSLKPRTNTISHVDPAALNSLLTSHNASLGHGSNPGHSDHASLSGLGEPSAYDFRSMSSVGGGHGQHHGLPNLDTHLGFGMGGSLQTAPILRVGSDEFESEPYFSPSSSTISPKQLHHFNAGKGNAQSPFNIFGNPFAANAIDEDGLPRSTGLDSSIIFPEPNGAVGGGASPLAISTTSQSRLSELMVDGSGQTSGQPTSAPMWHQPLVRHATINPTGHATNAIPSVFAEFMMDNDIVSANELADSGVPADFYMSTRPAFSTMSPTAGIPVYTYQLYTAGGFNHDGMLGGGGCLILTMAAIRALSEFEQSSPKTSLSQ</sequence>
<feature type="region of interest" description="Disordered" evidence="8">
    <location>
        <begin position="93"/>
        <end position="150"/>
    </location>
</feature>
<dbReference type="SUPFAM" id="SSF57667">
    <property type="entry name" value="beta-beta-alpha zinc fingers"/>
    <property type="match status" value="1"/>
</dbReference>
<comment type="subcellular location">
    <subcellularLocation>
        <location evidence="1">Nucleus</location>
    </subcellularLocation>
</comment>
<evidence type="ECO:0000256" key="6">
    <source>
        <dbReference type="ARBA" id="ARBA00023242"/>
    </source>
</evidence>
<feature type="compositionally biased region" description="Low complexity" evidence="8">
    <location>
        <begin position="13"/>
        <end position="28"/>
    </location>
</feature>
<keyword evidence="4 7" id="KW-0863">Zinc-finger</keyword>
<evidence type="ECO:0000256" key="7">
    <source>
        <dbReference type="PROSITE-ProRule" id="PRU00042"/>
    </source>
</evidence>
<dbReference type="PANTHER" id="PTHR40626">
    <property type="entry name" value="MIP31509P"/>
    <property type="match status" value="1"/>
</dbReference>
<proteinExistence type="predicted"/>
<dbReference type="PROSITE" id="PS00028">
    <property type="entry name" value="ZINC_FINGER_C2H2_1"/>
    <property type="match status" value="2"/>
</dbReference>
<protein>
    <recommendedName>
        <fullName evidence="9">C2H2-type domain-containing protein</fullName>
    </recommendedName>
</protein>
<dbReference type="STRING" id="1460663.A0A177CBR8"/>
<keyword evidence="2" id="KW-0479">Metal-binding</keyword>
<gene>
    <name evidence="10" type="ORF">CC84DRAFT_1250065</name>
</gene>
<evidence type="ECO:0000256" key="8">
    <source>
        <dbReference type="SAM" id="MobiDB-lite"/>
    </source>
</evidence>
<dbReference type="Pfam" id="PF00096">
    <property type="entry name" value="zf-C2H2"/>
    <property type="match status" value="1"/>
</dbReference>
<feature type="domain" description="C2H2-type" evidence="9">
    <location>
        <begin position="46"/>
        <end position="73"/>
    </location>
</feature>
<dbReference type="InParanoid" id="A0A177CBR8"/>
<dbReference type="GeneID" id="28767785"/>
<evidence type="ECO:0000313" key="10">
    <source>
        <dbReference type="EMBL" id="OAG04269.1"/>
    </source>
</evidence>
<dbReference type="PROSITE" id="PS50157">
    <property type="entry name" value="ZINC_FINGER_C2H2_2"/>
    <property type="match status" value="2"/>
</dbReference>
<feature type="region of interest" description="Disordered" evidence="8">
    <location>
        <begin position="166"/>
        <end position="188"/>
    </location>
</feature>
<feature type="region of interest" description="Disordered" evidence="8">
    <location>
        <begin position="1"/>
        <end position="45"/>
    </location>
</feature>
<dbReference type="Proteomes" id="UP000077069">
    <property type="component" value="Unassembled WGS sequence"/>
</dbReference>
<evidence type="ECO:0000259" key="9">
    <source>
        <dbReference type="PROSITE" id="PS50157"/>
    </source>
</evidence>
<dbReference type="GO" id="GO:0008270">
    <property type="term" value="F:zinc ion binding"/>
    <property type="evidence" value="ECO:0007669"/>
    <property type="project" value="UniProtKB-KW"/>
</dbReference>
<dbReference type="SMART" id="SM00355">
    <property type="entry name" value="ZnF_C2H2"/>
    <property type="match status" value="2"/>
</dbReference>
<feature type="compositionally biased region" description="Polar residues" evidence="8">
    <location>
        <begin position="1"/>
        <end position="11"/>
    </location>
</feature>
<dbReference type="InterPro" id="IPR036236">
    <property type="entry name" value="Znf_C2H2_sf"/>
</dbReference>
<dbReference type="Gene3D" id="3.30.160.60">
    <property type="entry name" value="Classic Zinc Finger"/>
    <property type="match status" value="2"/>
</dbReference>
<evidence type="ECO:0000256" key="1">
    <source>
        <dbReference type="ARBA" id="ARBA00004123"/>
    </source>
</evidence>
<evidence type="ECO:0000256" key="3">
    <source>
        <dbReference type="ARBA" id="ARBA00022737"/>
    </source>
</evidence>
<organism evidence="10 11">
    <name type="scientific">Paraphaeosphaeria sporulosa</name>
    <dbReference type="NCBI Taxonomy" id="1460663"/>
    <lineage>
        <taxon>Eukaryota</taxon>
        <taxon>Fungi</taxon>
        <taxon>Dikarya</taxon>
        <taxon>Ascomycota</taxon>
        <taxon>Pezizomycotina</taxon>
        <taxon>Dothideomycetes</taxon>
        <taxon>Pleosporomycetidae</taxon>
        <taxon>Pleosporales</taxon>
        <taxon>Massarineae</taxon>
        <taxon>Didymosphaeriaceae</taxon>
        <taxon>Paraphaeosphaeria</taxon>
    </lineage>
</organism>
<dbReference type="RefSeq" id="XP_018034634.1">
    <property type="nucleotide sequence ID" value="XM_018184299.1"/>
</dbReference>
<evidence type="ECO:0000256" key="4">
    <source>
        <dbReference type="ARBA" id="ARBA00022771"/>
    </source>
</evidence>
<dbReference type="GO" id="GO:0005634">
    <property type="term" value="C:nucleus"/>
    <property type="evidence" value="ECO:0007669"/>
    <property type="project" value="UniProtKB-SubCell"/>
</dbReference>
<name>A0A177CBR8_9PLEO</name>
<evidence type="ECO:0000256" key="5">
    <source>
        <dbReference type="ARBA" id="ARBA00022833"/>
    </source>
</evidence>